<dbReference type="Proteomes" id="UP000026915">
    <property type="component" value="Chromosome 6"/>
</dbReference>
<dbReference type="EMBL" id="CM001884">
    <property type="protein sequence ID" value="EOY27394.1"/>
    <property type="molecule type" value="Genomic_DNA"/>
</dbReference>
<dbReference type="AlphaFoldDB" id="A0A061GJX0"/>
<dbReference type="HOGENOM" id="CLU_2377015_0_0_1"/>
<evidence type="ECO:0000313" key="1">
    <source>
        <dbReference type="EMBL" id="EOY27394.1"/>
    </source>
</evidence>
<gene>
    <name evidence="1" type="ORF">TCM_029252</name>
</gene>
<organism evidence="1 2">
    <name type="scientific">Theobroma cacao</name>
    <name type="common">Cacao</name>
    <name type="synonym">Cocoa</name>
    <dbReference type="NCBI Taxonomy" id="3641"/>
    <lineage>
        <taxon>Eukaryota</taxon>
        <taxon>Viridiplantae</taxon>
        <taxon>Streptophyta</taxon>
        <taxon>Embryophyta</taxon>
        <taxon>Tracheophyta</taxon>
        <taxon>Spermatophyta</taxon>
        <taxon>Magnoliopsida</taxon>
        <taxon>eudicotyledons</taxon>
        <taxon>Gunneridae</taxon>
        <taxon>Pentapetalae</taxon>
        <taxon>rosids</taxon>
        <taxon>malvids</taxon>
        <taxon>Malvales</taxon>
        <taxon>Malvaceae</taxon>
        <taxon>Byttnerioideae</taxon>
        <taxon>Theobroma</taxon>
    </lineage>
</organism>
<reference evidence="1 2" key="1">
    <citation type="journal article" date="2013" name="Genome Biol.">
        <title>The genome sequence of the most widely cultivated cacao type and its use to identify candidate genes regulating pod color.</title>
        <authorList>
            <person name="Motamayor J.C."/>
            <person name="Mockaitis K."/>
            <person name="Schmutz J."/>
            <person name="Haiminen N."/>
            <person name="Iii D.L."/>
            <person name="Cornejo O."/>
            <person name="Findley S.D."/>
            <person name="Zheng P."/>
            <person name="Utro F."/>
            <person name="Royaert S."/>
            <person name="Saski C."/>
            <person name="Jenkins J."/>
            <person name="Podicheti R."/>
            <person name="Zhao M."/>
            <person name="Scheffler B.E."/>
            <person name="Stack J.C."/>
            <person name="Feltus F.A."/>
            <person name="Mustiga G.M."/>
            <person name="Amores F."/>
            <person name="Phillips W."/>
            <person name="Marelli J.P."/>
            <person name="May G.D."/>
            <person name="Shapiro H."/>
            <person name="Ma J."/>
            <person name="Bustamante C.D."/>
            <person name="Schnell R.J."/>
            <person name="Main D."/>
            <person name="Gilbert D."/>
            <person name="Parida L."/>
            <person name="Kuhn D.N."/>
        </authorList>
    </citation>
    <scope>NUCLEOTIDE SEQUENCE [LARGE SCALE GENOMIC DNA]</scope>
    <source>
        <strain evidence="2">cv. Matina 1-6</strain>
    </source>
</reference>
<name>A0A061GJX0_THECC</name>
<evidence type="ECO:0000313" key="2">
    <source>
        <dbReference type="Proteomes" id="UP000026915"/>
    </source>
</evidence>
<keyword evidence="2" id="KW-1185">Reference proteome</keyword>
<sequence length="95" mass="10774">MNLGIRKFFYDVLIFVKRQMLYGKPALRPQQRTRPSFNRDQVKATKYDANIRSCPNCKIIAKNVLGPSNTNSGAQIQTVKVIGMSRIVLSNSKKT</sequence>
<protein>
    <submittedName>
        <fullName evidence="1">Uncharacterized protein</fullName>
    </submittedName>
</protein>
<dbReference type="Gramene" id="EOY27394">
    <property type="protein sequence ID" value="EOY27394"/>
    <property type="gene ID" value="TCM_029252"/>
</dbReference>
<proteinExistence type="predicted"/>
<accession>A0A061GJX0</accession>
<dbReference type="InParanoid" id="A0A061GJX0"/>